<dbReference type="NCBIfam" id="TIGR00531">
    <property type="entry name" value="BCCP"/>
    <property type="match status" value="1"/>
</dbReference>
<keyword evidence="24" id="KW-1185">Reference proteome</keyword>
<evidence type="ECO:0000256" key="15">
    <source>
        <dbReference type="ARBA" id="ARBA00023098"/>
    </source>
</evidence>
<dbReference type="GO" id="GO:0009317">
    <property type="term" value="C:acetyl-CoA carboxylase complex"/>
    <property type="evidence" value="ECO:0007669"/>
    <property type="project" value="InterPro"/>
</dbReference>
<protein>
    <recommendedName>
        <fullName evidence="6">mitochondrial processing peptidase</fullName>
        <ecNumber evidence="6">3.4.24.64</ecNumber>
    </recommendedName>
    <alternativeName>
        <fullName evidence="19">Beta-MPP</fullName>
    </alternativeName>
</protein>
<keyword evidence="13" id="KW-0809">Transit peptide</keyword>
<feature type="compositionally biased region" description="Pro residues" evidence="21">
    <location>
        <begin position="651"/>
        <end position="665"/>
    </location>
</feature>
<dbReference type="InterPro" id="IPR000089">
    <property type="entry name" value="Biotin_lipoyl"/>
</dbReference>
<dbReference type="GO" id="GO:0006508">
    <property type="term" value="P:proteolysis"/>
    <property type="evidence" value="ECO:0007669"/>
    <property type="project" value="UniProtKB-KW"/>
</dbReference>
<evidence type="ECO:0000256" key="4">
    <source>
        <dbReference type="ARBA" id="ARBA00005194"/>
    </source>
</evidence>
<dbReference type="Pfam" id="PF00364">
    <property type="entry name" value="Biotin_lipoyl"/>
    <property type="match status" value="1"/>
</dbReference>
<keyword evidence="14" id="KW-0482">Metalloprotease</keyword>
<dbReference type="EMBL" id="LR999456">
    <property type="protein sequence ID" value="CAE6103047.1"/>
    <property type="molecule type" value="Genomic_DNA"/>
</dbReference>
<feature type="region of interest" description="Disordered" evidence="21">
    <location>
        <begin position="632"/>
        <end position="705"/>
    </location>
</feature>
<evidence type="ECO:0000256" key="16">
    <source>
        <dbReference type="ARBA" id="ARBA00023128"/>
    </source>
</evidence>
<comment type="subcellular location">
    <subcellularLocation>
        <location evidence="3">Mitochondrion</location>
    </subcellularLocation>
</comment>
<dbReference type="Gene3D" id="2.40.50.100">
    <property type="match status" value="1"/>
</dbReference>
<evidence type="ECO:0000256" key="8">
    <source>
        <dbReference type="ARBA" id="ARBA00022670"/>
    </source>
</evidence>
<evidence type="ECO:0000256" key="10">
    <source>
        <dbReference type="ARBA" id="ARBA00022801"/>
    </source>
</evidence>
<dbReference type="InterPro" id="IPR011053">
    <property type="entry name" value="Single_hybrid_motif"/>
</dbReference>
<dbReference type="PANTHER" id="PTHR11851:SF149">
    <property type="entry name" value="GH01077P"/>
    <property type="match status" value="1"/>
</dbReference>
<dbReference type="Pfam" id="PF05193">
    <property type="entry name" value="Peptidase_M16_C"/>
    <property type="match status" value="1"/>
</dbReference>
<evidence type="ECO:0000256" key="11">
    <source>
        <dbReference type="ARBA" id="ARBA00022832"/>
    </source>
</evidence>
<dbReference type="CDD" id="cd06850">
    <property type="entry name" value="biotinyl_domain"/>
    <property type="match status" value="1"/>
</dbReference>
<evidence type="ECO:0000256" key="12">
    <source>
        <dbReference type="ARBA" id="ARBA00022833"/>
    </source>
</evidence>
<dbReference type="EC" id="3.4.24.64" evidence="6"/>
<dbReference type="SUPFAM" id="SSF51230">
    <property type="entry name" value="Single hybrid motif"/>
    <property type="match status" value="1"/>
</dbReference>
<evidence type="ECO:0000256" key="9">
    <source>
        <dbReference type="ARBA" id="ARBA00022723"/>
    </source>
</evidence>
<evidence type="ECO:0000313" key="24">
    <source>
        <dbReference type="Proteomes" id="UP000682877"/>
    </source>
</evidence>
<keyword evidence="15" id="KW-0443">Lipid metabolism</keyword>
<feature type="domain" description="Lipoyl-binding" evidence="22">
    <location>
        <begin position="681"/>
        <end position="757"/>
    </location>
</feature>
<dbReference type="PRINTS" id="PR01071">
    <property type="entry name" value="ACOABIOTINCC"/>
</dbReference>
<comment type="catalytic activity">
    <reaction evidence="1">
        <text>Release of N-terminal transit peptides from precursor proteins imported into the mitochondrion, typically with Arg in position P2.</text>
        <dbReference type="EC" id="3.4.24.64"/>
    </reaction>
</comment>
<dbReference type="PROSITE" id="PS00143">
    <property type="entry name" value="INSULINASE"/>
    <property type="match status" value="1"/>
</dbReference>
<dbReference type="GO" id="GO:0046872">
    <property type="term" value="F:metal ion binding"/>
    <property type="evidence" value="ECO:0007669"/>
    <property type="project" value="UniProtKB-KW"/>
</dbReference>
<evidence type="ECO:0000259" key="22">
    <source>
        <dbReference type="PROSITE" id="PS50968"/>
    </source>
</evidence>
<dbReference type="FunFam" id="3.30.830.10:FF:000002">
    <property type="entry name" value="Mitochondrial-processing peptidase subunit beta"/>
    <property type="match status" value="1"/>
</dbReference>
<dbReference type="InterPro" id="IPR007863">
    <property type="entry name" value="Peptidase_M16_C"/>
</dbReference>
<keyword evidence="16" id="KW-0496">Mitochondrion</keyword>
<sequence>MKQLLTLARRSQIRLCLNQAIRLASSAVAYVSPFTTPATLSPPPPHVLPYDNAAEIVNSKLKKLENPDSRFLKYASPQPKLASHDHILSAPETRVTTLPNGLRVATESNLSAKTATVGVWIDAGSRFESDSTNGTAHFLEHMLFKGTERRSRRELEEEIENIGGQLNAYTSREHITLYAKVLDTNVNQALDILADVFQNSEFREARINEERNVILREMQEVEGEIQEVVLDHLHATAFQHTPLGRTILGPAENIKSITRDDLQNFIKNHFTAPRTVIAAAGAVKHEEFVEKVKESFTNLSSDSTSTSQLVVEEPAKFTGSEVRMINDDLPLAQFAIAFEGASWTDPDSVALMVMQTMLGSWNKSVGGGKHMGSELAQKVAISEIAESIMTFNTNYKDTGLFGIYAVAKPDCLDDLAHAITYAVTKLAYQVSEDDVTRARNQLKSSLLLNMNGTTPVAEDIGRQLLTYGRRIPTAELFARIDAVDASTVKYVANKYIYDKDMAISAIGPIQELPDYNWRVGSLPGISTQRLQPQPNGISFPSHVSQNQSTFWRLRATTNEVVSNSTPMTNGGYMNGKVKTNDPEPAELSEFMAKVSGLLKLVDSKDIVELELKQLDCEIVIRKKEALQQAVPPAPVYHSMPPPLMTDLSMPPAQPVAPPPPSPTPSSTPATAKPTTAPSSSHPPLKSPMAGTFYRSPGPGEPPFVKVGDKVQKGQVVCIIEAMKLMNEIEAEKSGTITELLAEDGKPVSIDTPLFVILP</sequence>
<dbReference type="GO" id="GO:0005759">
    <property type="term" value="C:mitochondrial matrix"/>
    <property type="evidence" value="ECO:0007669"/>
    <property type="project" value="UniProtKB-ARBA"/>
</dbReference>
<dbReference type="PROSITE" id="PS00188">
    <property type="entry name" value="BIOTIN"/>
    <property type="match status" value="1"/>
</dbReference>
<evidence type="ECO:0000313" key="23">
    <source>
        <dbReference type="EMBL" id="CAE6103047.1"/>
    </source>
</evidence>
<dbReference type="GO" id="GO:0006633">
    <property type="term" value="P:fatty acid biosynthetic process"/>
    <property type="evidence" value="ECO:0007669"/>
    <property type="project" value="UniProtKB-KW"/>
</dbReference>
<keyword evidence="12" id="KW-0862">Zinc</keyword>
<dbReference type="InterPro" id="IPR011249">
    <property type="entry name" value="Metalloenz_LuxS/M16"/>
</dbReference>
<dbReference type="FunFam" id="3.30.830.10:FF:000001">
    <property type="entry name" value="Mitochondrial-processing peptidase subunit beta, mitochondrial"/>
    <property type="match status" value="1"/>
</dbReference>
<evidence type="ECO:0000256" key="2">
    <source>
        <dbReference type="ARBA" id="ARBA00001947"/>
    </source>
</evidence>
<comment type="cofactor">
    <cofactor evidence="2">
        <name>Zn(2+)</name>
        <dbReference type="ChEBI" id="CHEBI:29105"/>
    </cofactor>
</comment>
<evidence type="ECO:0000256" key="21">
    <source>
        <dbReference type="SAM" id="MobiDB-lite"/>
    </source>
</evidence>
<keyword evidence="18" id="KW-0092">Biotin</keyword>
<evidence type="ECO:0000256" key="1">
    <source>
        <dbReference type="ARBA" id="ARBA00001098"/>
    </source>
</evidence>
<evidence type="ECO:0000256" key="14">
    <source>
        <dbReference type="ARBA" id="ARBA00023049"/>
    </source>
</evidence>
<keyword evidence="9" id="KW-0479">Metal-binding</keyword>
<dbReference type="InterPro" id="IPR001882">
    <property type="entry name" value="Biotin_BS"/>
</dbReference>
<keyword evidence="8" id="KW-0645">Protease</keyword>
<organism evidence="23 24">
    <name type="scientific">Arabidopsis arenosa</name>
    <name type="common">Sand rock-cress</name>
    <name type="synonym">Cardaminopsis arenosa</name>
    <dbReference type="NCBI Taxonomy" id="38785"/>
    <lineage>
        <taxon>Eukaryota</taxon>
        <taxon>Viridiplantae</taxon>
        <taxon>Streptophyta</taxon>
        <taxon>Embryophyta</taxon>
        <taxon>Tracheophyta</taxon>
        <taxon>Spermatophyta</taxon>
        <taxon>Magnoliopsida</taxon>
        <taxon>eudicotyledons</taxon>
        <taxon>Gunneridae</taxon>
        <taxon>Pentapetalae</taxon>
        <taxon>rosids</taxon>
        <taxon>malvids</taxon>
        <taxon>Brassicales</taxon>
        <taxon>Brassicaceae</taxon>
        <taxon>Camelineae</taxon>
        <taxon>Arabidopsis</taxon>
    </lineage>
</organism>
<dbReference type="Proteomes" id="UP000682877">
    <property type="component" value="Chromosome 6"/>
</dbReference>
<dbReference type="GO" id="GO:0004222">
    <property type="term" value="F:metalloendopeptidase activity"/>
    <property type="evidence" value="ECO:0007669"/>
    <property type="project" value="UniProtKB-EC"/>
</dbReference>
<evidence type="ECO:0000256" key="18">
    <source>
        <dbReference type="ARBA" id="ARBA00023267"/>
    </source>
</evidence>
<dbReference type="GO" id="GO:0003989">
    <property type="term" value="F:acetyl-CoA carboxylase activity"/>
    <property type="evidence" value="ECO:0007669"/>
    <property type="project" value="InterPro"/>
</dbReference>
<keyword evidence="7" id="KW-0444">Lipid biosynthesis</keyword>
<reference evidence="23" key="1">
    <citation type="submission" date="2021-01" db="EMBL/GenBank/DDBJ databases">
        <authorList>
            <person name="Bezrukov I."/>
        </authorList>
    </citation>
    <scope>NUCLEOTIDE SEQUENCE</scope>
</reference>
<comment type="pathway">
    <text evidence="4">Lipid metabolism; fatty acid biosynthesis.</text>
</comment>
<name>A0A8S2AKI3_ARAAE</name>
<keyword evidence="17" id="KW-0275">Fatty acid biosynthesis</keyword>
<proteinExistence type="inferred from homology"/>
<evidence type="ECO:0000256" key="6">
    <source>
        <dbReference type="ARBA" id="ARBA00012299"/>
    </source>
</evidence>
<dbReference type="InterPro" id="IPR050361">
    <property type="entry name" value="MPP/UQCRC_Complex"/>
</dbReference>
<gene>
    <name evidence="23" type="ORF">AARE701A_LOCUS15325</name>
</gene>
<accession>A0A8S2AKI3</accession>
<dbReference type="PANTHER" id="PTHR11851">
    <property type="entry name" value="METALLOPROTEASE"/>
    <property type="match status" value="1"/>
</dbReference>
<evidence type="ECO:0000256" key="19">
    <source>
        <dbReference type="ARBA" id="ARBA00031018"/>
    </source>
</evidence>
<dbReference type="Gene3D" id="3.30.830.10">
    <property type="entry name" value="Metalloenzyme, LuxS/M16 peptidase-like"/>
    <property type="match status" value="2"/>
</dbReference>
<dbReference type="InterPro" id="IPR001249">
    <property type="entry name" value="AcCoA_biotinCC"/>
</dbReference>
<evidence type="ECO:0000256" key="20">
    <source>
        <dbReference type="RuleBase" id="RU004447"/>
    </source>
</evidence>
<dbReference type="SUPFAM" id="SSF63411">
    <property type="entry name" value="LuxS/MPP-like metallohydrolase"/>
    <property type="match status" value="2"/>
</dbReference>
<comment type="similarity">
    <text evidence="5 20">Belongs to the peptidase M16 family.</text>
</comment>
<keyword evidence="10" id="KW-0378">Hydrolase</keyword>
<dbReference type="Pfam" id="PF00675">
    <property type="entry name" value="Peptidase_M16"/>
    <property type="match status" value="1"/>
</dbReference>
<evidence type="ECO:0000256" key="5">
    <source>
        <dbReference type="ARBA" id="ARBA00007261"/>
    </source>
</evidence>
<feature type="compositionally biased region" description="Low complexity" evidence="21">
    <location>
        <begin position="666"/>
        <end position="683"/>
    </location>
</feature>
<keyword evidence="11" id="KW-0276">Fatty acid metabolism</keyword>
<evidence type="ECO:0000256" key="17">
    <source>
        <dbReference type="ARBA" id="ARBA00023160"/>
    </source>
</evidence>
<evidence type="ECO:0000256" key="13">
    <source>
        <dbReference type="ARBA" id="ARBA00022946"/>
    </source>
</evidence>
<evidence type="ECO:0000256" key="3">
    <source>
        <dbReference type="ARBA" id="ARBA00004173"/>
    </source>
</evidence>
<dbReference type="InterPro" id="IPR001431">
    <property type="entry name" value="Pept_M16_Zn_BS"/>
</dbReference>
<feature type="compositionally biased region" description="Pro residues" evidence="21">
    <location>
        <begin position="632"/>
        <end position="643"/>
    </location>
</feature>
<dbReference type="FunFam" id="2.40.50.100:FF:000003">
    <property type="entry name" value="Acetyl-CoA carboxylase biotin carboxyl carrier protein"/>
    <property type="match status" value="1"/>
</dbReference>
<dbReference type="InterPro" id="IPR011765">
    <property type="entry name" value="Pept_M16_N"/>
</dbReference>
<dbReference type="AlphaFoldDB" id="A0A8S2AKI3"/>
<evidence type="ECO:0000256" key="7">
    <source>
        <dbReference type="ARBA" id="ARBA00022516"/>
    </source>
</evidence>
<dbReference type="PROSITE" id="PS50968">
    <property type="entry name" value="BIOTINYL_LIPOYL"/>
    <property type="match status" value="1"/>
</dbReference>